<accession>G7YTQ8</accession>
<organism evidence="1 2">
    <name type="scientific">Clonorchis sinensis</name>
    <name type="common">Chinese liver fluke</name>
    <dbReference type="NCBI Taxonomy" id="79923"/>
    <lineage>
        <taxon>Eukaryota</taxon>
        <taxon>Metazoa</taxon>
        <taxon>Spiralia</taxon>
        <taxon>Lophotrochozoa</taxon>
        <taxon>Platyhelminthes</taxon>
        <taxon>Trematoda</taxon>
        <taxon>Digenea</taxon>
        <taxon>Opisthorchiida</taxon>
        <taxon>Opisthorchiata</taxon>
        <taxon>Opisthorchiidae</taxon>
        <taxon>Clonorchis</taxon>
    </lineage>
</organism>
<keyword evidence="2" id="KW-1185">Reference proteome</keyword>
<reference evidence="1" key="1">
    <citation type="journal article" date="2011" name="Genome Biol.">
        <title>The draft genome of the carcinogenic human liver fluke Clonorchis sinensis.</title>
        <authorList>
            <person name="Wang X."/>
            <person name="Chen W."/>
            <person name="Huang Y."/>
            <person name="Sun J."/>
            <person name="Men J."/>
            <person name="Liu H."/>
            <person name="Luo F."/>
            <person name="Guo L."/>
            <person name="Lv X."/>
            <person name="Deng C."/>
            <person name="Zhou C."/>
            <person name="Fan Y."/>
            <person name="Li X."/>
            <person name="Huang L."/>
            <person name="Hu Y."/>
            <person name="Liang C."/>
            <person name="Hu X."/>
            <person name="Xu J."/>
            <person name="Yu X."/>
        </authorList>
    </citation>
    <scope>NUCLEOTIDE SEQUENCE [LARGE SCALE GENOMIC DNA]</scope>
    <source>
        <strain evidence="1">Henan</strain>
    </source>
</reference>
<proteinExistence type="predicted"/>
<reference key="2">
    <citation type="submission" date="2011-10" db="EMBL/GenBank/DDBJ databases">
        <title>The genome and transcriptome sequence of Clonorchis sinensis provide insights into the carcinogenic liver fluke.</title>
        <authorList>
            <person name="Wang X."/>
            <person name="Huang Y."/>
            <person name="Chen W."/>
            <person name="Liu H."/>
            <person name="Guo L."/>
            <person name="Chen Y."/>
            <person name="Luo F."/>
            <person name="Zhou W."/>
            <person name="Sun J."/>
            <person name="Mao Q."/>
            <person name="Liang P."/>
            <person name="Zhou C."/>
            <person name="Tian Y."/>
            <person name="Men J."/>
            <person name="Lv X."/>
            <person name="Huang L."/>
            <person name="Zhou J."/>
            <person name="Hu Y."/>
            <person name="Li R."/>
            <person name="Zhang F."/>
            <person name="Lei H."/>
            <person name="Li X."/>
            <person name="Hu X."/>
            <person name="Liang C."/>
            <person name="Xu J."/>
            <person name="Wu Z."/>
            <person name="Yu X."/>
        </authorList>
    </citation>
    <scope>NUCLEOTIDE SEQUENCE</scope>
    <source>
        <strain>Henan</strain>
    </source>
</reference>
<evidence type="ECO:0000313" key="2">
    <source>
        <dbReference type="Proteomes" id="UP000008909"/>
    </source>
</evidence>
<dbReference type="EMBL" id="DF144225">
    <property type="protein sequence ID" value="GAA56338.1"/>
    <property type="molecule type" value="Genomic_DNA"/>
</dbReference>
<dbReference type="Proteomes" id="UP000008909">
    <property type="component" value="Unassembled WGS sequence"/>
</dbReference>
<gene>
    <name evidence="1" type="ORF">CLF_110666</name>
</gene>
<evidence type="ECO:0000313" key="1">
    <source>
        <dbReference type="EMBL" id="GAA56338.1"/>
    </source>
</evidence>
<feature type="non-terminal residue" evidence="1">
    <location>
        <position position="1"/>
    </location>
</feature>
<dbReference type="AlphaFoldDB" id="G7YTQ8"/>
<protein>
    <submittedName>
        <fullName evidence="1">Uncharacterized protein</fullName>
    </submittedName>
</protein>
<sequence length="202" mass="21805">SGNDCFSCVMIVDHSHALQTSETTEVVWPPVVLQPIIIINIISCKEPCTCRTVVVAATVSSADDLGRSLLEQITVFTLPSALPLSFIVDVRTSVEGLKPLCTVPTDSGKSTNIHVLSHSYDCPPTLPVPAPEEWTKQTVNPSNLTPRLATGSYVKGEEVHISWHETPLKATHLDGFRDCNVTKINARISSFGLSSLAASQQN</sequence>
<name>G7YTQ8_CLOSI</name>